<dbReference type="PANTHER" id="PTHR36838">
    <property type="entry name" value="AUXIN EFFLUX CARRIER FAMILY PROTEIN"/>
    <property type="match status" value="1"/>
</dbReference>
<name>A0A6M8HZJ3_9PROT</name>
<accession>A0A6M8HZJ3</accession>
<feature type="transmembrane region" description="Helical" evidence="7">
    <location>
        <begin position="260"/>
        <end position="280"/>
    </location>
</feature>
<evidence type="ECO:0000256" key="4">
    <source>
        <dbReference type="ARBA" id="ARBA00022692"/>
    </source>
</evidence>
<keyword evidence="5 7" id="KW-1133">Transmembrane helix</keyword>
<evidence type="ECO:0000256" key="6">
    <source>
        <dbReference type="ARBA" id="ARBA00023136"/>
    </source>
</evidence>
<geneLocation type="plasmid" evidence="8 9">
    <name>unnamed2</name>
</geneLocation>
<feature type="transmembrane region" description="Helical" evidence="7">
    <location>
        <begin position="65"/>
        <end position="86"/>
    </location>
</feature>
<keyword evidence="4 7" id="KW-0812">Transmembrane</keyword>
<feature type="transmembrane region" description="Helical" evidence="7">
    <location>
        <begin position="126"/>
        <end position="148"/>
    </location>
</feature>
<evidence type="ECO:0000256" key="3">
    <source>
        <dbReference type="ARBA" id="ARBA00022475"/>
    </source>
</evidence>
<protein>
    <submittedName>
        <fullName evidence="8">AEC family transporter</fullName>
    </submittedName>
</protein>
<evidence type="ECO:0000256" key="5">
    <source>
        <dbReference type="ARBA" id="ARBA00022989"/>
    </source>
</evidence>
<evidence type="ECO:0000256" key="7">
    <source>
        <dbReference type="SAM" id="Phobius"/>
    </source>
</evidence>
<dbReference type="EMBL" id="CP053710">
    <property type="protein sequence ID" value="QKE93511.1"/>
    <property type="molecule type" value="Genomic_DNA"/>
</dbReference>
<evidence type="ECO:0000256" key="1">
    <source>
        <dbReference type="ARBA" id="ARBA00004141"/>
    </source>
</evidence>
<sequence>MIKIILDALLPVFFGIGLGYLGGWSRDLDNKNVAQLNALVMDFAVPAAIFATVVQASRTTLYQQLPLAAILSLSMLILYVLMYVMARRVYGVQPGEASVQALTTSLPNYASAGLPLIAALLGAPQLVSVAVAIACGSIVVSPITLIILNRNSQKPGQGGIGKAFLSTFKKPIVLAPLLAVAFVATGLGLPEPLARSVSLIGQAGGGAALFLTGLILSAQKVRLGLSVSIQTLTANVIHPLLAAALAWALAVPPLAMRESIVLSALPVGFFGILFGLRFGIASEVVGSTLIASTVLSAATLAAAIYLTAGMG</sequence>
<feature type="transmembrane region" description="Helical" evidence="7">
    <location>
        <begin position="172"/>
        <end position="190"/>
    </location>
</feature>
<dbReference type="PANTHER" id="PTHR36838:SF1">
    <property type="entry name" value="SLR1864 PROTEIN"/>
    <property type="match status" value="1"/>
</dbReference>
<keyword evidence="2" id="KW-0813">Transport</keyword>
<keyword evidence="3" id="KW-1003">Cell membrane</keyword>
<organism evidence="8 9">
    <name type="scientific">Lichenicola cladoniae</name>
    <dbReference type="NCBI Taxonomy" id="1484109"/>
    <lineage>
        <taxon>Bacteria</taxon>
        <taxon>Pseudomonadati</taxon>
        <taxon>Pseudomonadota</taxon>
        <taxon>Alphaproteobacteria</taxon>
        <taxon>Acetobacterales</taxon>
        <taxon>Acetobacteraceae</taxon>
        <taxon>Lichenicola</taxon>
    </lineage>
</organism>
<proteinExistence type="predicted"/>
<dbReference type="RefSeq" id="WP_171834346.1">
    <property type="nucleotide sequence ID" value="NZ_CP053710.1"/>
</dbReference>
<feature type="transmembrane region" description="Helical" evidence="7">
    <location>
        <begin position="5"/>
        <end position="22"/>
    </location>
</feature>
<dbReference type="KEGG" id="lck:HN018_25455"/>
<evidence type="ECO:0000256" key="2">
    <source>
        <dbReference type="ARBA" id="ARBA00022448"/>
    </source>
</evidence>
<dbReference type="GO" id="GO:0055085">
    <property type="term" value="P:transmembrane transport"/>
    <property type="evidence" value="ECO:0007669"/>
    <property type="project" value="InterPro"/>
</dbReference>
<feature type="transmembrane region" description="Helical" evidence="7">
    <location>
        <begin position="196"/>
        <end position="216"/>
    </location>
</feature>
<dbReference type="InterPro" id="IPR004776">
    <property type="entry name" value="Mem_transp_PIN-like"/>
</dbReference>
<reference evidence="8 9" key="1">
    <citation type="journal article" date="2014" name="World J. Microbiol. Biotechnol.">
        <title>Biodiversity and physiological characteristics of Antarctic and Arctic lichens-associated bacteria.</title>
        <authorList>
            <person name="Lee Y.M."/>
            <person name="Kim E.H."/>
            <person name="Lee H.K."/>
            <person name="Hong S.G."/>
        </authorList>
    </citation>
    <scope>NUCLEOTIDE SEQUENCE [LARGE SCALE GENOMIC DNA]</scope>
    <source>
        <strain evidence="8 9">PAMC 26569</strain>
        <plasmid evidence="8">unnamed2</plasmid>
    </source>
</reference>
<dbReference type="GO" id="GO:0016020">
    <property type="term" value="C:membrane"/>
    <property type="evidence" value="ECO:0007669"/>
    <property type="project" value="UniProtKB-SubCell"/>
</dbReference>
<dbReference type="Pfam" id="PF03547">
    <property type="entry name" value="Mem_trans"/>
    <property type="match status" value="2"/>
</dbReference>
<dbReference type="Proteomes" id="UP000500767">
    <property type="component" value="Plasmid unnamed2"/>
</dbReference>
<keyword evidence="6 7" id="KW-0472">Membrane</keyword>
<keyword evidence="9" id="KW-1185">Reference proteome</keyword>
<feature type="transmembrane region" description="Helical" evidence="7">
    <location>
        <begin position="34"/>
        <end position="53"/>
    </location>
</feature>
<evidence type="ECO:0000313" key="9">
    <source>
        <dbReference type="Proteomes" id="UP000500767"/>
    </source>
</evidence>
<comment type="subcellular location">
    <subcellularLocation>
        <location evidence="1">Membrane</location>
        <topology evidence="1">Multi-pass membrane protein</topology>
    </subcellularLocation>
</comment>
<evidence type="ECO:0000313" key="8">
    <source>
        <dbReference type="EMBL" id="QKE93511.1"/>
    </source>
</evidence>
<feature type="transmembrane region" description="Helical" evidence="7">
    <location>
        <begin position="223"/>
        <end position="248"/>
    </location>
</feature>
<dbReference type="AlphaFoldDB" id="A0A6M8HZJ3"/>
<feature type="transmembrane region" description="Helical" evidence="7">
    <location>
        <begin position="287"/>
        <end position="308"/>
    </location>
</feature>
<keyword evidence="8" id="KW-0614">Plasmid</keyword>
<gene>
    <name evidence="8" type="ORF">HN018_25455</name>
</gene>